<dbReference type="PROSITE" id="PS51832">
    <property type="entry name" value="HD_GYP"/>
    <property type="match status" value="1"/>
</dbReference>
<dbReference type="Pfam" id="PF00072">
    <property type="entry name" value="Response_reg"/>
    <property type="match status" value="1"/>
</dbReference>
<proteinExistence type="predicted"/>
<dbReference type="InterPro" id="IPR011006">
    <property type="entry name" value="CheY-like_superfamily"/>
</dbReference>
<feature type="modified residue" description="4-aspartylphosphate" evidence="1">
    <location>
        <position position="58"/>
    </location>
</feature>
<dbReference type="PROSITE" id="PS50110">
    <property type="entry name" value="RESPONSE_REGULATORY"/>
    <property type="match status" value="1"/>
</dbReference>
<evidence type="ECO:0000259" key="2">
    <source>
        <dbReference type="PROSITE" id="PS50110"/>
    </source>
</evidence>
<dbReference type="PANTHER" id="PTHR45228:SF5">
    <property type="entry name" value="CYCLIC DI-GMP PHOSPHODIESTERASE VC_1348-RELATED"/>
    <property type="match status" value="1"/>
</dbReference>
<accession>A0A1H2JAC6</accession>
<evidence type="ECO:0000313" key="4">
    <source>
        <dbReference type="EMBL" id="SDU53085.1"/>
    </source>
</evidence>
<feature type="domain" description="HD-GYP" evidence="3">
    <location>
        <begin position="145"/>
        <end position="358"/>
    </location>
</feature>
<dbReference type="SUPFAM" id="SSF52172">
    <property type="entry name" value="CheY-like"/>
    <property type="match status" value="1"/>
</dbReference>
<dbReference type="GO" id="GO:0000160">
    <property type="term" value="P:phosphorelay signal transduction system"/>
    <property type="evidence" value="ECO:0007669"/>
    <property type="project" value="InterPro"/>
</dbReference>
<dbReference type="PANTHER" id="PTHR45228">
    <property type="entry name" value="CYCLIC DI-GMP PHOSPHODIESTERASE TM_0186-RELATED"/>
    <property type="match status" value="1"/>
</dbReference>
<dbReference type="SUPFAM" id="SSF109604">
    <property type="entry name" value="HD-domain/PDEase-like"/>
    <property type="match status" value="1"/>
</dbReference>
<dbReference type="EMBL" id="FNLL01000011">
    <property type="protein sequence ID" value="SDU53085.1"/>
    <property type="molecule type" value="Genomic_DNA"/>
</dbReference>
<keyword evidence="5" id="KW-1185">Reference proteome</keyword>
<gene>
    <name evidence="4" type="ORF">SAMN04487931_11175</name>
</gene>
<dbReference type="AlphaFoldDB" id="A0A1H2JAC6"/>
<dbReference type="SMART" id="SM00448">
    <property type="entry name" value="REC"/>
    <property type="match status" value="1"/>
</dbReference>
<dbReference type="InterPro" id="IPR003607">
    <property type="entry name" value="HD/PDEase_dom"/>
</dbReference>
<feature type="domain" description="Response regulatory" evidence="2">
    <location>
        <begin position="9"/>
        <end position="125"/>
    </location>
</feature>
<evidence type="ECO:0000256" key="1">
    <source>
        <dbReference type="PROSITE-ProRule" id="PRU00169"/>
    </source>
</evidence>
<name>A0A1H2JAC6_9BACT</name>
<evidence type="ECO:0000313" key="5">
    <source>
        <dbReference type="Proteomes" id="UP000199608"/>
    </source>
</evidence>
<dbReference type="Gene3D" id="1.10.3210.10">
    <property type="entry name" value="Hypothetical protein af1432"/>
    <property type="match status" value="1"/>
</dbReference>
<sequence length="363" mass="41093">MNNHLKKQKIMIVDDTPANITVLGKALSENYEICVATNGPDAIKIARNQPYPDLILLDIMMPVMDGYEVCRQLKKSVITNEIPIIFVSALGEVEDEALGFKLGSVDYITKPIHPEIVRARVRTHLALYDQNRELARKVEERTQEVLHTQDVIIHSMAVLAEIRDNETGAHIMRTQFYIKALAEKLMAREEYRDHLNPARVDLLFKSAPLHDIGKVGIADNILLKPGKLTDVEFDEMKNHTVYGRDTIIKAESAFAGKYTTSFLNLAKEIAYTHHEKWNGKGYPEGISGNNIPLSGRLMAIADVYDALISKRVYKSAFSHEKAVKIILEEKGHHFDPVIVDVFFEIQAQFKSIADKFSEEDGYF</sequence>
<dbReference type="SMART" id="SM00471">
    <property type="entry name" value="HDc"/>
    <property type="match status" value="1"/>
</dbReference>
<dbReference type="Pfam" id="PF13487">
    <property type="entry name" value="HD_5"/>
    <property type="match status" value="1"/>
</dbReference>
<dbReference type="Gene3D" id="3.40.50.2300">
    <property type="match status" value="1"/>
</dbReference>
<dbReference type="Proteomes" id="UP000199608">
    <property type="component" value="Unassembled WGS sequence"/>
</dbReference>
<evidence type="ECO:0000259" key="3">
    <source>
        <dbReference type="PROSITE" id="PS51832"/>
    </source>
</evidence>
<reference evidence="5" key="1">
    <citation type="submission" date="2016-10" db="EMBL/GenBank/DDBJ databases">
        <authorList>
            <person name="Varghese N."/>
            <person name="Submissions S."/>
        </authorList>
    </citation>
    <scope>NUCLEOTIDE SEQUENCE [LARGE SCALE GENOMIC DNA]</scope>
    <source>
        <strain evidence="5">DSM 3384</strain>
    </source>
</reference>
<dbReference type="InterPro" id="IPR052020">
    <property type="entry name" value="Cyclic_di-GMP/3'3'-cGAMP_PDE"/>
</dbReference>
<organism evidence="4 5">
    <name type="scientific">Desulfobacula phenolica</name>
    <dbReference type="NCBI Taxonomy" id="90732"/>
    <lineage>
        <taxon>Bacteria</taxon>
        <taxon>Pseudomonadati</taxon>
        <taxon>Thermodesulfobacteriota</taxon>
        <taxon>Desulfobacteria</taxon>
        <taxon>Desulfobacterales</taxon>
        <taxon>Desulfobacteraceae</taxon>
        <taxon>Desulfobacula</taxon>
    </lineage>
</organism>
<dbReference type="CDD" id="cd00077">
    <property type="entry name" value="HDc"/>
    <property type="match status" value="1"/>
</dbReference>
<protein>
    <submittedName>
        <fullName evidence="4">Putative two-component system response regulator</fullName>
    </submittedName>
</protein>
<dbReference type="InterPro" id="IPR001789">
    <property type="entry name" value="Sig_transdc_resp-reg_receiver"/>
</dbReference>
<dbReference type="RefSeq" id="WP_092236763.1">
    <property type="nucleotide sequence ID" value="NZ_FNLL01000011.1"/>
</dbReference>
<keyword evidence="1" id="KW-0597">Phosphoprotein</keyword>
<dbReference type="InterPro" id="IPR037522">
    <property type="entry name" value="HD_GYP_dom"/>
</dbReference>
<dbReference type="CDD" id="cd19920">
    <property type="entry name" value="REC_PA4781-like"/>
    <property type="match status" value="1"/>
</dbReference>